<dbReference type="SUPFAM" id="SSF109604">
    <property type="entry name" value="HD-domain/PDEase-like"/>
    <property type="match status" value="1"/>
</dbReference>
<dbReference type="PANTHER" id="PTHR37294:SF1">
    <property type="entry name" value="3'-5' EXORIBONUCLEASE YHAM"/>
    <property type="match status" value="1"/>
</dbReference>
<reference evidence="3" key="1">
    <citation type="journal article" date="2019" name="Int. J. Syst. Evol. Microbiol.">
        <title>The Global Catalogue of Microorganisms (GCM) 10K type strain sequencing project: providing services to taxonomists for standard genome sequencing and annotation.</title>
        <authorList>
            <consortium name="The Broad Institute Genomics Platform"/>
            <consortium name="The Broad Institute Genome Sequencing Center for Infectious Disease"/>
            <person name="Wu L."/>
            <person name="Ma J."/>
        </authorList>
    </citation>
    <scope>NUCLEOTIDE SEQUENCE [LARGE SCALE GENOMIC DNA]</scope>
    <source>
        <strain evidence="3">KACC 14058</strain>
    </source>
</reference>
<keyword evidence="1 2" id="KW-0378">Hydrolase</keyword>
<evidence type="ECO:0000313" key="3">
    <source>
        <dbReference type="Proteomes" id="UP001595880"/>
    </source>
</evidence>
<keyword evidence="3" id="KW-1185">Reference proteome</keyword>
<sequence>MTAKTYFYDSIPVVYDIAEEEKKTILSKFPAALLPNEQTTFRLDEAEKGQHIRTTLLVSDYEVKQTKTNKRFLKISFQNQSGNIPAKMWDNNDAVATSVPLLEKHAVFQIDGQVDEFNGYKSVTVRALTPHTENIDPFQLLAFTKQNMDELTLELFSYIHDLQEPFKSISLHAMDAMWESFRLSPAAKGHHHNYLGGLLKHTIGLMRFCRYIVKLEENPFQAVIKLIHQVEKQYKQEIWHDLKQDTDVGTRFVWKDTIDHLYSMLHGMSAYKLEQINYDALMTSILFHDIGKLLEYDYASKSLDTFTYLYPTAYFEEEQRKQAGISMDPLGVMVGHIPYGVLLLNKVIESNNVSISMESIHLMTHCILCHHGLPEWGSAVKKPLNIEGYIIHIVDFLDSRYENTEKDSEK</sequence>
<evidence type="ECO:0000313" key="2">
    <source>
        <dbReference type="EMBL" id="MFC4388660.1"/>
    </source>
</evidence>
<comment type="caution">
    <text evidence="2">The sequence shown here is derived from an EMBL/GenBank/DDBJ whole genome shotgun (WGS) entry which is preliminary data.</text>
</comment>
<dbReference type="Gene3D" id="1.10.3210.10">
    <property type="entry name" value="Hypothetical protein af1432"/>
    <property type="match status" value="1"/>
</dbReference>
<protein>
    <submittedName>
        <fullName evidence="2">Hydrolase</fullName>
    </submittedName>
</protein>
<name>A0ABV8W043_9BACI</name>
<dbReference type="Proteomes" id="UP001595880">
    <property type="component" value="Unassembled WGS sequence"/>
</dbReference>
<dbReference type="RefSeq" id="WP_390199864.1">
    <property type="nucleotide sequence ID" value="NZ_JBHSDV010000004.1"/>
</dbReference>
<organism evidence="2 3">
    <name type="scientific">Gracilibacillus marinus</name>
    <dbReference type="NCBI Taxonomy" id="630535"/>
    <lineage>
        <taxon>Bacteria</taxon>
        <taxon>Bacillati</taxon>
        <taxon>Bacillota</taxon>
        <taxon>Bacilli</taxon>
        <taxon>Bacillales</taxon>
        <taxon>Bacillaceae</taxon>
        <taxon>Gracilibacillus</taxon>
    </lineage>
</organism>
<proteinExistence type="predicted"/>
<dbReference type="EMBL" id="JBHSDV010000004">
    <property type="protein sequence ID" value="MFC4388660.1"/>
    <property type="molecule type" value="Genomic_DNA"/>
</dbReference>
<dbReference type="PANTHER" id="PTHR37294">
    <property type="entry name" value="3'-5' EXORIBONUCLEASE YHAM"/>
    <property type="match status" value="1"/>
</dbReference>
<dbReference type="GO" id="GO:0016787">
    <property type="term" value="F:hydrolase activity"/>
    <property type="evidence" value="ECO:0007669"/>
    <property type="project" value="UniProtKB-KW"/>
</dbReference>
<accession>A0ABV8W043</accession>
<dbReference type="InterPro" id="IPR050798">
    <property type="entry name" value="YhaM_exoribonuc/phosphodiest"/>
</dbReference>
<gene>
    <name evidence="2" type="ORF">ACFOZ1_12745</name>
</gene>
<evidence type="ECO:0000256" key="1">
    <source>
        <dbReference type="ARBA" id="ARBA00022801"/>
    </source>
</evidence>